<protein>
    <recommendedName>
        <fullName evidence="2">Peptidase M60 domain-containing protein</fullName>
    </recommendedName>
</protein>
<dbReference type="AlphaFoldDB" id="H2IUB0"/>
<dbReference type="Gene3D" id="1.10.390.30">
    <property type="entry name" value="Peptidase M60, enhancin-like domain 3"/>
    <property type="match status" value="1"/>
</dbReference>
<dbReference type="RefSeq" id="WP_015698931.1">
    <property type="nucleotide sequence ID" value="NC_016818.1"/>
</dbReference>
<evidence type="ECO:0000256" key="1">
    <source>
        <dbReference type="SAM" id="SignalP"/>
    </source>
</evidence>
<dbReference type="PROSITE" id="PS51723">
    <property type="entry name" value="PEPTIDASE_M60"/>
    <property type="match status" value="1"/>
</dbReference>
<evidence type="ECO:0000259" key="2">
    <source>
        <dbReference type="PROSITE" id="PS51723"/>
    </source>
</evidence>
<dbReference type="Gene3D" id="3.40.390.80">
    <property type="entry name" value="Peptidase M60, enhancin-like domain 2"/>
    <property type="match status" value="1"/>
</dbReference>
<dbReference type="InterPro" id="IPR031161">
    <property type="entry name" value="Peptidase_M60_dom"/>
</dbReference>
<dbReference type="HOGENOM" id="CLU_425062_0_0_6"/>
<dbReference type="Pfam" id="PF13402">
    <property type="entry name" value="Peptidase_M60"/>
    <property type="match status" value="1"/>
</dbReference>
<sequence length="647" mass="72403">MKPLFYKAILSLAIGLSFSTTANEITHYDISPDGAKVEIIYPKYAWWNEYKNNEGFEEALIEIGTSIDDLNHNIDKSVARGENVNDALFWLKRSFEIYPVQNKNKYNIPVTEIHEQGRNRTGAHGRNSYFLTRDFVAKGQSIKLMVGEIPAGVACSIATGVNFDQKDLMPDAQTLIGSSVNTYQSNEEGTILIGCTDEDIQMPNVDKFINIEILEGGTKQSFFIFGQSSQADWRTLSQSNAKSGQIFMFTGRSRMNVKMATAKKSTDTNMVHSMSQYLTMTINDDIINGFDGSGALNQPSRGLIVATYNDCCFADGGQGFTAIGFNSTLKDNTDWGDWHEFGHHNQQGWSWSALTEVTVNLYSIANCTLFRGETPDPVCHTNSNIKALDWSAYSVGNFITSGEHYNFDSSGSNTEFKRATLFAQLLFSYPELYPQLGKAFREEYNYAKNRSKFDSSQELKDWFVVNTSKYSKNDLREFYDHWGLTYSSQASDTVNAMKLPKPYQPAQTQEITLNSDYSSAFTDTSMVDPIAKNMGYVLPTADQGPASLVWVEAGDSQFYVDVTDNQQRAFRVKLHGKKSVGMCGNNTLNSAANCVSGSTNFIRIDYRKEDNTALPVGTYHGTAHILGRDWHQANWASEIKLNLNIVK</sequence>
<keyword evidence="4" id="KW-1185">Reference proteome</keyword>
<dbReference type="STRING" id="745277.Rahaq2_4124"/>
<evidence type="ECO:0000313" key="3">
    <source>
        <dbReference type="EMBL" id="AEX53892.1"/>
    </source>
</evidence>
<organism evidence="3 4">
    <name type="scientific">Rahnella aquatilis (strain ATCC 33071 / DSM 4594 / JCM 1683 / NBRC 105701 / NCIMB 13365 / CIP 78.65)</name>
    <dbReference type="NCBI Taxonomy" id="745277"/>
    <lineage>
        <taxon>Bacteria</taxon>
        <taxon>Pseudomonadati</taxon>
        <taxon>Pseudomonadota</taxon>
        <taxon>Gammaproteobacteria</taxon>
        <taxon>Enterobacterales</taxon>
        <taxon>Yersiniaceae</taxon>
        <taxon>Rahnella</taxon>
    </lineage>
</organism>
<dbReference type="eggNOG" id="COG3979">
    <property type="taxonomic scope" value="Bacteria"/>
</dbReference>
<feature type="chain" id="PRO_5003561537" description="Peptidase M60 domain-containing protein" evidence="1">
    <location>
        <begin position="23"/>
        <end position="647"/>
    </location>
</feature>
<dbReference type="EMBL" id="CP003244">
    <property type="protein sequence ID" value="AEX53892.1"/>
    <property type="molecule type" value="Genomic_DNA"/>
</dbReference>
<feature type="domain" description="Peptidase M60" evidence="2">
    <location>
        <begin position="127"/>
        <end position="430"/>
    </location>
</feature>
<name>H2IUB0_RAHAC</name>
<evidence type="ECO:0000313" key="4">
    <source>
        <dbReference type="Proteomes" id="UP000009010"/>
    </source>
</evidence>
<gene>
    <name evidence="3" type="ordered locus">Rahaq2_4124</name>
</gene>
<keyword evidence="1" id="KW-0732">Signal</keyword>
<dbReference type="SMART" id="SM01276">
    <property type="entry name" value="M60-like"/>
    <property type="match status" value="1"/>
</dbReference>
<accession>H2IUB0</accession>
<dbReference type="Proteomes" id="UP000009010">
    <property type="component" value="Chromosome"/>
</dbReference>
<dbReference type="OrthoDB" id="3177623at2"/>
<dbReference type="KEGG" id="raq:Rahaq2_4124"/>
<reference evidence="3 4" key="1">
    <citation type="journal article" date="2012" name="J. Bacteriol.">
        <title>Complete Genome Sequence of Rahnella aquatilis CIP 78.65.</title>
        <authorList>
            <person name="Martinez R.J."/>
            <person name="Bruce D."/>
            <person name="Detter C."/>
            <person name="Goodwin L.A."/>
            <person name="Han J."/>
            <person name="Han C.S."/>
            <person name="Held B."/>
            <person name="Land M.L."/>
            <person name="Mikhailova N."/>
            <person name="Nolan M."/>
            <person name="Pennacchio L."/>
            <person name="Pitluck S."/>
            <person name="Tapia R."/>
            <person name="Woyke T."/>
            <person name="Sobecky P.A."/>
        </authorList>
    </citation>
    <scope>NUCLEOTIDE SEQUENCE [LARGE SCALE GENOMIC DNA]</scope>
    <source>
        <strain evidence="4">ATCC 33071 / DSM 4594 / JCM 1683 / NBRC 105701 / NCIMB 13365 / CIP 78.65</strain>
    </source>
</reference>
<proteinExistence type="predicted"/>
<dbReference type="PATRIC" id="fig|745277.3.peg.3958"/>
<feature type="signal peptide" evidence="1">
    <location>
        <begin position="1"/>
        <end position="22"/>
    </location>
</feature>
<reference evidence="4" key="2">
    <citation type="submission" date="2012-01" db="EMBL/GenBank/DDBJ databases">
        <title>Complete sequence of chromosome of Rahnella aquatilis CIP 78.65.</title>
        <authorList>
            <person name="Lucas S."/>
            <person name="Han J."/>
            <person name="Lapidus A."/>
            <person name="Cheng J.-F."/>
            <person name="Goodwin L."/>
            <person name="Pitluck S."/>
            <person name="Peters L."/>
            <person name="Ovchinnikova G."/>
            <person name="Held B."/>
            <person name="Detter J.C."/>
            <person name="Han C."/>
            <person name="Tapia R."/>
            <person name="Land M."/>
            <person name="Hauser L."/>
            <person name="Kyrpides N."/>
            <person name="Ivanova N."/>
            <person name="Pagani I."/>
            <person name="Sobecky P."/>
            <person name="Martinez R."/>
            <person name="Woyke T."/>
        </authorList>
    </citation>
    <scope>NUCLEOTIDE SEQUENCE [LARGE SCALE GENOMIC DNA]</scope>
    <source>
        <strain evidence="4">ATCC 33071 / DSM 4594 / JCM 1683 / NBRC 105701 / NCIMB 13365 / CIP 78.65</strain>
    </source>
</reference>
<dbReference type="InterPro" id="IPR042279">
    <property type="entry name" value="Pep_M60_3"/>
</dbReference>